<dbReference type="EMBL" id="JABSTR010000006">
    <property type="protein sequence ID" value="KAH9372314.1"/>
    <property type="molecule type" value="Genomic_DNA"/>
</dbReference>
<evidence type="ECO:0000313" key="1">
    <source>
        <dbReference type="EMBL" id="KAH9372314.1"/>
    </source>
</evidence>
<dbReference type="AlphaFoldDB" id="A0A9J6G9Y0"/>
<dbReference type="Proteomes" id="UP000821853">
    <property type="component" value="Chromosome 4"/>
</dbReference>
<dbReference type="OrthoDB" id="6627680at2759"/>
<proteinExistence type="predicted"/>
<accession>A0A9J6G9Y0</accession>
<reference evidence="1 2" key="1">
    <citation type="journal article" date="2020" name="Cell">
        <title>Large-Scale Comparative Analyses of Tick Genomes Elucidate Their Genetic Diversity and Vector Capacities.</title>
        <authorList>
            <consortium name="Tick Genome and Microbiome Consortium (TIGMIC)"/>
            <person name="Jia N."/>
            <person name="Wang J."/>
            <person name="Shi W."/>
            <person name="Du L."/>
            <person name="Sun Y."/>
            <person name="Zhan W."/>
            <person name="Jiang J.F."/>
            <person name="Wang Q."/>
            <person name="Zhang B."/>
            <person name="Ji P."/>
            <person name="Bell-Sakyi L."/>
            <person name="Cui X.M."/>
            <person name="Yuan T.T."/>
            <person name="Jiang B.G."/>
            <person name="Yang W.F."/>
            <person name="Lam T.T."/>
            <person name="Chang Q.C."/>
            <person name="Ding S.J."/>
            <person name="Wang X.J."/>
            <person name="Zhu J.G."/>
            <person name="Ruan X.D."/>
            <person name="Zhao L."/>
            <person name="Wei J.T."/>
            <person name="Ye R.Z."/>
            <person name="Que T.C."/>
            <person name="Du C.H."/>
            <person name="Zhou Y.H."/>
            <person name="Cheng J.X."/>
            <person name="Dai P.F."/>
            <person name="Guo W.B."/>
            <person name="Han X.H."/>
            <person name="Huang E.J."/>
            <person name="Li L.F."/>
            <person name="Wei W."/>
            <person name="Gao Y.C."/>
            <person name="Liu J.Z."/>
            <person name="Shao H.Z."/>
            <person name="Wang X."/>
            <person name="Wang C.C."/>
            <person name="Yang T.C."/>
            <person name="Huo Q.B."/>
            <person name="Li W."/>
            <person name="Chen H.Y."/>
            <person name="Chen S.E."/>
            <person name="Zhou L.G."/>
            <person name="Ni X.B."/>
            <person name="Tian J.H."/>
            <person name="Sheng Y."/>
            <person name="Liu T."/>
            <person name="Pan Y.S."/>
            <person name="Xia L.Y."/>
            <person name="Li J."/>
            <person name="Zhao F."/>
            <person name="Cao W.C."/>
        </authorList>
    </citation>
    <scope>NUCLEOTIDE SEQUENCE [LARGE SCALE GENOMIC DNA]</scope>
    <source>
        <strain evidence="1">HaeL-2018</strain>
    </source>
</reference>
<keyword evidence="2" id="KW-1185">Reference proteome</keyword>
<dbReference type="OMA" id="VPHVARN"/>
<name>A0A9J6G9Y0_HAELO</name>
<gene>
    <name evidence="1" type="ORF">HPB48_022832</name>
</gene>
<dbReference type="VEuPathDB" id="VectorBase:HLOH_053308"/>
<protein>
    <submittedName>
        <fullName evidence="1">Uncharacterized protein</fullName>
    </submittedName>
</protein>
<organism evidence="1 2">
    <name type="scientific">Haemaphysalis longicornis</name>
    <name type="common">Bush tick</name>
    <dbReference type="NCBI Taxonomy" id="44386"/>
    <lineage>
        <taxon>Eukaryota</taxon>
        <taxon>Metazoa</taxon>
        <taxon>Ecdysozoa</taxon>
        <taxon>Arthropoda</taxon>
        <taxon>Chelicerata</taxon>
        <taxon>Arachnida</taxon>
        <taxon>Acari</taxon>
        <taxon>Parasitiformes</taxon>
        <taxon>Ixodida</taxon>
        <taxon>Ixodoidea</taxon>
        <taxon>Ixodidae</taxon>
        <taxon>Haemaphysalinae</taxon>
        <taxon>Haemaphysalis</taxon>
    </lineage>
</organism>
<comment type="caution">
    <text evidence="1">The sequence shown here is derived from an EMBL/GenBank/DDBJ whole genome shotgun (WGS) entry which is preliminary data.</text>
</comment>
<sequence>MSSVGLNVVALTSDMGSGNRSLWRELGVVVGRQSRLVNKFPHPSDPTNEIAVIADVPHLAKNLCGHLLRGQTIKLSEHVVKENNLPSGKISLAPVKKLVEDQKTATFKLRPNVPNSGLSC</sequence>
<evidence type="ECO:0000313" key="2">
    <source>
        <dbReference type="Proteomes" id="UP000821853"/>
    </source>
</evidence>